<organism evidence="1 2">
    <name type="scientific">Streptomyces alboflavus</name>
    <dbReference type="NCBI Taxonomy" id="67267"/>
    <lineage>
        <taxon>Bacteria</taxon>
        <taxon>Bacillati</taxon>
        <taxon>Actinomycetota</taxon>
        <taxon>Actinomycetes</taxon>
        <taxon>Kitasatosporales</taxon>
        <taxon>Streptomycetaceae</taxon>
        <taxon>Streptomyces</taxon>
    </lineage>
</organism>
<dbReference type="RefSeq" id="WP_087886314.1">
    <property type="nucleotide sequence ID" value="NZ_JBHYII010000052.1"/>
</dbReference>
<protein>
    <submittedName>
        <fullName evidence="1">Uncharacterized protein</fullName>
    </submittedName>
</protein>
<proteinExistence type="predicted"/>
<dbReference type="Proteomes" id="UP000195880">
    <property type="component" value="Chromosome"/>
</dbReference>
<gene>
    <name evidence="1" type="ORF">SMD44_06805</name>
</gene>
<dbReference type="KEGG" id="salf:SMD44_06805"/>
<evidence type="ECO:0000313" key="1">
    <source>
        <dbReference type="EMBL" id="ARX87324.1"/>
    </source>
</evidence>
<dbReference type="EMBL" id="CP021748">
    <property type="protein sequence ID" value="ARX87324.1"/>
    <property type="molecule type" value="Genomic_DNA"/>
</dbReference>
<dbReference type="AlphaFoldDB" id="A0A1Z1WLL9"/>
<dbReference type="eggNOG" id="ENOG5033CXJ">
    <property type="taxonomic scope" value="Bacteria"/>
</dbReference>
<sequence length="242" mass="26680">MTERGQPYRVWLPLSVAEGRPVGPILDDPRWAREHGYGSRIEAKLTKAKRANPNLAHLKSLTGGRRTAYLTALTGGAGAPEMKVTLPTGATITNKLGGCSAYAEKRLYGDRRTWFVAEKTASNLTPLYASKLARVPAYRAAVASWSRCVRTHGYTLASPAAARDRLRTRIPKLPADARFAAEVRLAVAEARCARETRLRQTGQQAEDALRDALPQRIQRELRTHSRLQRAALDRARDVVGTS</sequence>
<accession>A0A1Z1WLL9</accession>
<reference evidence="1 2" key="1">
    <citation type="submission" date="2017-05" db="EMBL/GenBank/DDBJ databases">
        <title>Streptomyces alboflavus Genome sequencing and assembly.</title>
        <authorList>
            <person name="Wang Y."/>
            <person name="Du B."/>
            <person name="Ding Y."/>
            <person name="Liu H."/>
            <person name="Hou Q."/>
            <person name="Liu K."/>
            <person name="Wang C."/>
            <person name="Yao L."/>
        </authorList>
    </citation>
    <scope>NUCLEOTIDE SEQUENCE [LARGE SCALE GENOMIC DNA]</scope>
    <source>
        <strain evidence="1 2">MDJK44</strain>
    </source>
</reference>
<dbReference type="STRING" id="67267.GCA_000716675_03194"/>
<name>A0A1Z1WLL9_9ACTN</name>
<evidence type="ECO:0000313" key="2">
    <source>
        <dbReference type="Proteomes" id="UP000195880"/>
    </source>
</evidence>
<keyword evidence="2" id="KW-1185">Reference proteome</keyword>